<dbReference type="PATRIC" id="fig|1423734.3.peg.1020"/>
<dbReference type="CDD" id="cd06294">
    <property type="entry name" value="PBP1_MalR-like"/>
    <property type="match status" value="1"/>
</dbReference>
<dbReference type="CDD" id="cd01392">
    <property type="entry name" value="HTH_LacI"/>
    <property type="match status" value="1"/>
</dbReference>
<dbReference type="InterPro" id="IPR000843">
    <property type="entry name" value="HTH_LacI"/>
</dbReference>
<dbReference type="InterPro" id="IPR028082">
    <property type="entry name" value="Peripla_BP_I"/>
</dbReference>
<dbReference type="Pfam" id="PF00356">
    <property type="entry name" value="LacI"/>
    <property type="match status" value="1"/>
</dbReference>
<dbReference type="Gene3D" id="1.10.260.40">
    <property type="entry name" value="lambda repressor-like DNA-binding domains"/>
    <property type="match status" value="1"/>
</dbReference>
<dbReference type="eggNOG" id="COG1609">
    <property type="taxonomic scope" value="Bacteria"/>
</dbReference>
<dbReference type="Proteomes" id="UP000051236">
    <property type="component" value="Unassembled WGS sequence"/>
</dbReference>
<dbReference type="InterPro" id="IPR010982">
    <property type="entry name" value="Lambda_DNA-bd_dom_sf"/>
</dbReference>
<evidence type="ECO:0000313" key="6">
    <source>
        <dbReference type="Proteomes" id="UP000051236"/>
    </source>
</evidence>
<organism evidence="5 6">
    <name type="scientific">Agrilactobacillus composti DSM 18527 = JCM 14202</name>
    <dbReference type="NCBI Taxonomy" id="1423734"/>
    <lineage>
        <taxon>Bacteria</taxon>
        <taxon>Bacillati</taxon>
        <taxon>Bacillota</taxon>
        <taxon>Bacilli</taxon>
        <taxon>Lactobacillales</taxon>
        <taxon>Lactobacillaceae</taxon>
        <taxon>Agrilactobacillus</taxon>
    </lineage>
</organism>
<evidence type="ECO:0000256" key="2">
    <source>
        <dbReference type="ARBA" id="ARBA00023125"/>
    </source>
</evidence>
<dbReference type="SMART" id="SM00354">
    <property type="entry name" value="HTH_LACI"/>
    <property type="match status" value="1"/>
</dbReference>
<dbReference type="SUPFAM" id="SSF47413">
    <property type="entry name" value="lambda repressor-like DNA-binding domains"/>
    <property type="match status" value="1"/>
</dbReference>
<dbReference type="PROSITE" id="PS00356">
    <property type="entry name" value="HTH_LACI_1"/>
    <property type="match status" value="1"/>
</dbReference>
<evidence type="ECO:0000256" key="3">
    <source>
        <dbReference type="ARBA" id="ARBA00023163"/>
    </source>
</evidence>
<dbReference type="PANTHER" id="PTHR30146">
    <property type="entry name" value="LACI-RELATED TRANSCRIPTIONAL REPRESSOR"/>
    <property type="match status" value="1"/>
</dbReference>
<dbReference type="GO" id="GO:0003700">
    <property type="term" value="F:DNA-binding transcription factor activity"/>
    <property type="evidence" value="ECO:0007669"/>
    <property type="project" value="TreeGrafter"/>
</dbReference>
<protein>
    <submittedName>
        <fullName evidence="5">Transcription regulator</fullName>
    </submittedName>
</protein>
<keyword evidence="6" id="KW-1185">Reference proteome</keyword>
<evidence type="ECO:0000259" key="4">
    <source>
        <dbReference type="PROSITE" id="PS50932"/>
    </source>
</evidence>
<dbReference type="GO" id="GO:0000976">
    <property type="term" value="F:transcription cis-regulatory region binding"/>
    <property type="evidence" value="ECO:0007669"/>
    <property type="project" value="TreeGrafter"/>
</dbReference>
<dbReference type="STRING" id="1423734.FC83_GL001006"/>
<gene>
    <name evidence="5" type="ORF">FC83_GL001006</name>
</gene>
<dbReference type="PROSITE" id="PS50932">
    <property type="entry name" value="HTH_LACI_2"/>
    <property type="match status" value="1"/>
</dbReference>
<dbReference type="SUPFAM" id="SSF53822">
    <property type="entry name" value="Periplasmic binding protein-like I"/>
    <property type="match status" value="1"/>
</dbReference>
<sequence length="366" mass="40544">MATFTKPLARLCDLAYDKLNKSKRRRNSMATLKDVAKLAQVSPATVSRVLNKNSVITAKTRHRVEKAMKQLNYVPNTNARNLATSNARTIGVILPASQQMVYSNPFFVELLRGINHVTSDNDLLTAVATGESVTDLVRSITMMTAQNKIEKFILLYSQKNDPILDFLAQSNAKYVLLGKPAKDSWNVCYVDNDNILAGSDVTSYLVKKGHRHIGFLYDDFSQVVQGDRYLGYQRAVIQEGLNEYHLGLSEPADAIGPPLRTFLKKHPQITAMIATDDLLALQVQRQLAQLHLPQAMSLVGFNNSIFAKVAQPQLTSVEVFPVALGEAVAKMIVNLSQQQNAPNNMITPHQIIERDSVVDLTIGEAN</sequence>
<name>A0A0R1XZP7_9LACO</name>
<dbReference type="AlphaFoldDB" id="A0A0R1XZP7"/>
<dbReference type="Gene3D" id="3.40.50.2300">
    <property type="match status" value="2"/>
</dbReference>
<dbReference type="InterPro" id="IPR046335">
    <property type="entry name" value="LacI/GalR-like_sensor"/>
</dbReference>
<comment type="caution">
    <text evidence="5">The sequence shown here is derived from an EMBL/GenBank/DDBJ whole genome shotgun (WGS) entry which is preliminary data.</text>
</comment>
<dbReference type="Pfam" id="PF13377">
    <property type="entry name" value="Peripla_BP_3"/>
    <property type="match status" value="1"/>
</dbReference>
<dbReference type="PANTHER" id="PTHR30146:SF109">
    <property type="entry name" value="HTH-TYPE TRANSCRIPTIONAL REGULATOR GALS"/>
    <property type="match status" value="1"/>
</dbReference>
<keyword evidence="3" id="KW-0804">Transcription</keyword>
<proteinExistence type="predicted"/>
<evidence type="ECO:0000313" key="5">
    <source>
        <dbReference type="EMBL" id="KRM35482.1"/>
    </source>
</evidence>
<feature type="domain" description="HTH lacI-type" evidence="4">
    <location>
        <begin position="30"/>
        <end position="84"/>
    </location>
</feature>
<evidence type="ECO:0000256" key="1">
    <source>
        <dbReference type="ARBA" id="ARBA00023015"/>
    </source>
</evidence>
<keyword evidence="2" id="KW-0238">DNA-binding</keyword>
<reference evidence="5 6" key="1">
    <citation type="journal article" date="2015" name="Genome Announc.">
        <title>Expanding the biotechnology potential of lactobacilli through comparative genomics of 213 strains and associated genera.</title>
        <authorList>
            <person name="Sun Z."/>
            <person name="Harris H.M."/>
            <person name="McCann A."/>
            <person name="Guo C."/>
            <person name="Argimon S."/>
            <person name="Zhang W."/>
            <person name="Yang X."/>
            <person name="Jeffery I.B."/>
            <person name="Cooney J.C."/>
            <person name="Kagawa T.F."/>
            <person name="Liu W."/>
            <person name="Song Y."/>
            <person name="Salvetti E."/>
            <person name="Wrobel A."/>
            <person name="Rasinkangas P."/>
            <person name="Parkhill J."/>
            <person name="Rea M.C."/>
            <person name="O'Sullivan O."/>
            <person name="Ritari J."/>
            <person name="Douillard F.P."/>
            <person name="Paul Ross R."/>
            <person name="Yang R."/>
            <person name="Briner A.E."/>
            <person name="Felis G.E."/>
            <person name="de Vos W.M."/>
            <person name="Barrangou R."/>
            <person name="Klaenhammer T.R."/>
            <person name="Caufield P.W."/>
            <person name="Cui Y."/>
            <person name="Zhang H."/>
            <person name="O'Toole P.W."/>
        </authorList>
    </citation>
    <scope>NUCLEOTIDE SEQUENCE [LARGE SCALE GENOMIC DNA]</scope>
    <source>
        <strain evidence="5 6">DSM 18527</strain>
    </source>
</reference>
<dbReference type="EMBL" id="AZGA01000015">
    <property type="protein sequence ID" value="KRM35482.1"/>
    <property type="molecule type" value="Genomic_DNA"/>
</dbReference>
<accession>A0A0R1XZP7</accession>
<dbReference type="PRINTS" id="PR00036">
    <property type="entry name" value="HTHLACI"/>
</dbReference>
<keyword evidence="1" id="KW-0805">Transcription regulation</keyword>